<comment type="similarity">
    <text evidence="1">Belongs to the LysR transcriptional regulatory family.</text>
</comment>
<dbReference type="PROSITE" id="PS50931">
    <property type="entry name" value="HTH_LYSR"/>
    <property type="match status" value="1"/>
</dbReference>
<dbReference type="CDD" id="cd05466">
    <property type="entry name" value="PBP2_LTTR_substrate"/>
    <property type="match status" value="1"/>
</dbReference>
<reference evidence="6 7" key="1">
    <citation type="submission" date="2020-07" db="EMBL/GenBank/DDBJ databases">
        <authorList>
            <person name="Feng X."/>
        </authorList>
    </citation>
    <scope>NUCLEOTIDE SEQUENCE [LARGE SCALE GENOMIC DNA]</scope>
    <source>
        <strain evidence="6 7">JCM23202</strain>
    </source>
</reference>
<dbReference type="PANTHER" id="PTHR30346:SF28">
    <property type="entry name" value="HTH-TYPE TRANSCRIPTIONAL REGULATOR CYNR"/>
    <property type="match status" value="1"/>
</dbReference>
<evidence type="ECO:0000313" key="6">
    <source>
        <dbReference type="EMBL" id="MBC2605601.1"/>
    </source>
</evidence>
<dbReference type="FunFam" id="1.10.10.10:FF:000001">
    <property type="entry name" value="LysR family transcriptional regulator"/>
    <property type="match status" value="1"/>
</dbReference>
<keyword evidence="2" id="KW-0805">Transcription regulation</keyword>
<keyword evidence="7" id="KW-1185">Reference proteome</keyword>
<protein>
    <submittedName>
        <fullName evidence="6">LysR family transcriptional regulator</fullName>
    </submittedName>
</protein>
<organism evidence="6 7">
    <name type="scientific">Pelagicoccus albus</name>
    <dbReference type="NCBI Taxonomy" id="415222"/>
    <lineage>
        <taxon>Bacteria</taxon>
        <taxon>Pseudomonadati</taxon>
        <taxon>Verrucomicrobiota</taxon>
        <taxon>Opitutia</taxon>
        <taxon>Puniceicoccales</taxon>
        <taxon>Pelagicoccaceae</taxon>
        <taxon>Pelagicoccus</taxon>
    </lineage>
</organism>
<dbReference type="SUPFAM" id="SSF53850">
    <property type="entry name" value="Periplasmic binding protein-like II"/>
    <property type="match status" value="1"/>
</dbReference>
<evidence type="ECO:0000256" key="1">
    <source>
        <dbReference type="ARBA" id="ARBA00009437"/>
    </source>
</evidence>
<dbReference type="Gene3D" id="1.10.10.10">
    <property type="entry name" value="Winged helix-like DNA-binding domain superfamily/Winged helix DNA-binding domain"/>
    <property type="match status" value="1"/>
</dbReference>
<dbReference type="InterPro" id="IPR036388">
    <property type="entry name" value="WH-like_DNA-bd_sf"/>
</dbReference>
<dbReference type="InterPro" id="IPR000847">
    <property type="entry name" value="LysR_HTH_N"/>
</dbReference>
<keyword evidence="3" id="KW-0238">DNA-binding</keyword>
<dbReference type="RefSeq" id="WP_185659472.1">
    <property type="nucleotide sequence ID" value="NZ_CAWPOO010000006.1"/>
</dbReference>
<dbReference type="Proteomes" id="UP000526501">
    <property type="component" value="Unassembled WGS sequence"/>
</dbReference>
<dbReference type="AlphaFoldDB" id="A0A7X1E7V9"/>
<evidence type="ECO:0000259" key="5">
    <source>
        <dbReference type="PROSITE" id="PS50931"/>
    </source>
</evidence>
<sequence>MELQQLRYFTSVARHRNFTRAAEECRVSQPALSIQIKKLEGELGGPLFHRQGRTIVLTNVGKRLESKAESLLLMHQSTIEELKDTVASGGEAHFGATLTIAPYLIPFIVSHAEKEDIPPFQMQENFTEGLLASIVDGSLDFALMSTPVDVPKLLVKIVGREPFVLVMPSDHRLAKLKKILPKDLRDEPFLPLSQIHCAGRQISEFYEKTKARPKARFESAQIDTILKLVMQGQGVSLLPKMALLGDLDASLCYREISGVDLGREISMVHHPDRYLSDSVRKLMALIEDGLNSFVG</sequence>
<evidence type="ECO:0000256" key="4">
    <source>
        <dbReference type="ARBA" id="ARBA00023163"/>
    </source>
</evidence>
<dbReference type="EMBL" id="JACHVC010000006">
    <property type="protein sequence ID" value="MBC2605601.1"/>
    <property type="molecule type" value="Genomic_DNA"/>
</dbReference>
<dbReference type="InterPro" id="IPR036390">
    <property type="entry name" value="WH_DNA-bd_sf"/>
</dbReference>
<name>A0A7X1E7V9_9BACT</name>
<evidence type="ECO:0000256" key="3">
    <source>
        <dbReference type="ARBA" id="ARBA00023125"/>
    </source>
</evidence>
<feature type="domain" description="HTH lysR-type" evidence="5">
    <location>
        <begin position="1"/>
        <end position="58"/>
    </location>
</feature>
<dbReference type="Gene3D" id="3.40.190.10">
    <property type="entry name" value="Periplasmic binding protein-like II"/>
    <property type="match status" value="2"/>
</dbReference>
<gene>
    <name evidence="6" type="ORF">H5P27_06045</name>
</gene>
<proteinExistence type="inferred from homology"/>
<dbReference type="GO" id="GO:0032993">
    <property type="term" value="C:protein-DNA complex"/>
    <property type="evidence" value="ECO:0007669"/>
    <property type="project" value="TreeGrafter"/>
</dbReference>
<comment type="caution">
    <text evidence="6">The sequence shown here is derived from an EMBL/GenBank/DDBJ whole genome shotgun (WGS) entry which is preliminary data.</text>
</comment>
<dbReference type="InterPro" id="IPR005119">
    <property type="entry name" value="LysR_subst-bd"/>
</dbReference>
<evidence type="ECO:0000256" key="2">
    <source>
        <dbReference type="ARBA" id="ARBA00023015"/>
    </source>
</evidence>
<dbReference type="Pfam" id="PF00126">
    <property type="entry name" value="HTH_1"/>
    <property type="match status" value="1"/>
</dbReference>
<keyword evidence="4" id="KW-0804">Transcription</keyword>
<dbReference type="PANTHER" id="PTHR30346">
    <property type="entry name" value="TRANSCRIPTIONAL DUAL REGULATOR HCAR-RELATED"/>
    <property type="match status" value="1"/>
</dbReference>
<dbReference type="Pfam" id="PF03466">
    <property type="entry name" value="LysR_substrate"/>
    <property type="match status" value="1"/>
</dbReference>
<dbReference type="SUPFAM" id="SSF46785">
    <property type="entry name" value="Winged helix' DNA-binding domain"/>
    <property type="match status" value="1"/>
</dbReference>
<accession>A0A7X1E7V9</accession>
<dbReference type="PRINTS" id="PR00039">
    <property type="entry name" value="HTHLYSR"/>
</dbReference>
<dbReference type="GO" id="GO:0003677">
    <property type="term" value="F:DNA binding"/>
    <property type="evidence" value="ECO:0007669"/>
    <property type="project" value="UniProtKB-KW"/>
</dbReference>
<dbReference type="GO" id="GO:0003700">
    <property type="term" value="F:DNA-binding transcription factor activity"/>
    <property type="evidence" value="ECO:0007669"/>
    <property type="project" value="InterPro"/>
</dbReference>
<evidence type="ECO:0000313" key="7">
    <source>
        <dbReference type="Proteomes" id="UP000526501"/>
    </source>
</evidence>